<evidence type="ECO:0000256" key="1">
    <source>
        <dbReference type="ARBA" id="ARBA00000085"/>
    </source>
</evidence>
<evidence type="ECO:0000256" key="9">
    <source>
        <dbReference type="SAM" id="Phobius"/>
    </source>
</evidence>
<keyword evidence="9" id="KW-1133">Transmembrane helix</keyword>
<dbReference type="EMBL" id="AP014862">
    <property type="protein sequence ID" value="BAU76690.1"/>
    <property type="molecule type" value="Genomic_DNA"/>
</dbReference>
<keyword evidence="8" id="KW-0902">Two-component regulatory system</keyword>
<feature type="transmembrane region" description="Helical" evidence="9">
    <location>
        <begin position="212"/>
        <end position="233"/>
    </location>
</feature>
<dbReference type="AlphaFoldDB" id="A0AAD1FHF7"/>
<keyword evidence="5" id="KW-0547">Nucleotide-binding</keyword>
<dbReference type="KEGG" id="pfuw:KF707C_50020"/>
<keyword evidence="12" id="KW-1185">Reference proteome</keyword>
<keyword evidence="9" id="KW-0812">Transmembrane</keyword>
<dbReference type="InterPro" id="IPR036097">
    <property type="entry name" value="HisK_dim/P_sf"/>
</dbReference>
<dbReference type="Gene3D" id="3.30.565.10">
    <property type="entry name" value="Histidine kinase-like ATPase, C-terminal domain"/>
    <property type="match status" value="1"/>
</dbReference>
<dbReference type="Pfam" id="PF02518">
    <property type="entry name" value="HATPase_c"/>
    <property type="match status" value="1"/>
</dbReference>
<dbReference type="InterPro" id="IPR005467">
    <property type="entry name" value="His_kinase_dom"/>
</dbReference>
<dbReference type="PANTHER" id="PTHR43065">
    <property type="entry name" value="SENSOR HISTIDINE KINASE"/>
    <property type="match status" value="1"/>
</dbReference>
<keyword evidence="3" id="KW-0597">Phosphoprotein</keyword>
<name>A0AAD1FHF7_METFU</name>
<dbReference type="Pfam" id="PF00512">
    <property type="entry name" value="HisKA"/>
    <property type="match status" value="1"/>
</dbReference>
<reference evidence="12" key="1">
    <citation type="submission" date="2015-05" db="EMBL/GenBank/DDBJ databases">
        <title>Draft genome sequencing of a biphenyl-degrading bacterium, Pseudomonas balearica KF707 (=NBRC110670).</title>
        <authorList>
            <person name="Kimura N."/>
            <person name="Hirose J."/>
            <person name="Watanabe T."/>
            <person name="Suenaga H."/>
            <person name="Fujihara H."/>
            <person name="Noguchi M."/>
            <person name="Hashimoto M."/>
            <person name="Shimodaira J."/>
            <person name="Tsuchikane K."/>
            <person name="Hosoyama A."/>
            <person name="Yamazoe A."/>
            <person name="Fujita N."/>
            <person name="Furukawa K."/>
        </authorList>
    </citation>
    <scope>NUCLEOTIDE SEQUENCE [LARGE SCALE GENOMIC DNA]</scope>
    <source>
        <strain evidence="12">DSM 10086 / NBRC 110670 / KF707</strain>
    </source>
</reference>
<dbReference type="PRINTS" id="PR00344">
    <property type="entry name" value="BCTRLSENSOR"/>
</dbReference>
<dbReference type="PROSITE" id="PS50109">
    <property type="entry name" value="HIS_KIN"/>
    <property type="match status" value="1"/>
</dbReference>
<evidence type="ECO:0000256" key="6">
    <source>
        <dbReference type="ARBA" id="ARBA00022777"/>
    </source>
</evidence>
<dbReference type="GO" id="GO:0005524">
    <property type="term" value="F:ATP binding"/>
    <property type="evidence" value="ECO:0007669"/>
    <property type="project" value="UniProtKB-KW"/>
</dbReference>
<dbReference type="SUPFAM" id="SSF47384">
    <property type="entry name" value="Homodimeric domain of signal transducing histidine kinase"/>
    <property type="match status" value="1"/>
</dbReference>
<keyword evidence="7" id="KW-0067">ATP-binding</keyword>
<dbReference type="InterPro" id="IPR036890">
    <property type="entry name" value="HATPase_C_sf"/>
</dbReference>
<protein>
    <recommendedName>
        <fullName evidence="2">histidine kinase</fullName>
        <ecNumber evidence="2">2.7.13.3</ecNumber>
    </recommendedName>
</protein>
<gene>
    <name evidence="11" type="ORF">KF707C_50020</name>
</gene>
<accession>A0AAD1FHF7</accession>
<dbReference type="InterPro" id="IPR004358">
    <property type="entry name" value="Sig_transdc_His_kin-like_C"/>
</dbReference>
<sequence length="470" mass="51795">MKMLLAAKPFNLFRWFSLVSLVIILAVAILLGSAATRFLMSESIDRDAMLSAQFIKSIADVEVIHGNFSPGLTLGEFLDKRVDGDRLGVSHEQLAKSHEEFFDHIVRLPDVLLANVYAPDGIVIWSTNPKLIGGRSLEKAKLEEAMRSRDTVTMEHFGPDACPAEDYFMRSPDSLYLESFIPLKDANGNLMSVIEIYKEPVDLIARMNRGLILLWIATALGGAAIYLSLFWFVRRASRLLDDQQRQLVENETLALLGEMSTAVAHSLRNPLASIRSSAELALEVDPGPLHKNLGDIITQVDRMSKWVRELLMSSRPLAGDQEPVNLTAALEETLAAYEPQIRHAGIQVDWTTREAPRVVSHPVLLQQLLGSVLSNAIEAMPRGGRLAICLEPDQRRQLLTLTISDTGSGMTPAMLEMAFKPFHTTKRGGLGVGLVLVRKIIERFGGAVSIDSRENAGTKVHLTFRATAGG</sequence>
<reference evidence="11 12" key="2">
    <citation type="journal article" date="2017" name="Int. J. Syst. Evol. Microbiol.">
        <title>Pseudomonas furukawaii sp. nov., a polychlorinated biphenyl-degrading bacterium isolated from biphenyl-contaminated soil in Japan.</title>
        <authorList>
            <person name="Kimura N."/>
            <person name="Watanabe T."/>
            <person name="Suenaga H."/>
            <person name="Fujihara H."/>
            <person name="Futagami T."/>
            <person name="Goto M."/>
            <person name="Hanada S."/>
            <person name="Hirose J."/>
        </authorList>
    </citation>
    <scope>NUCLEOTIDE SEQUENCE [LARGE SCALE GENOMIC DNA]</scope>
    <source>
        <strain evidence="12">DSM 10086 / NBRC 110670 / KF707</strain>
    </source>
</reference>
<evidence type="ECO:0000256" key="3">
    <source>
        <dbReference type="ARBA" id="ARBA00022553"/>
    </source>
</evidence>
<dbReference type="InterPro" id="IPR003594">
    <property type="entry name" value="HATPase_dom"/>
</dbReference>
<feature type="domain" description="Histidine kinase" evidence="10">
    <location>
        <begin position="262"/>
        <end position="468"/>
    </location>
</feature>
<evidence type="ECO:0000313" key="12">
    <source>
        <dbReference type="Proteomes" id="UP000218554"/>
    </source>
</evidence>
<dbReference type="GO" id="GO:0000155">
    <property type="term" value="F:phosphorelay sensor kinase activity"/>
    <property type="evidence" value="ECO:0007669"/>
    <property type="project" value="InterPro"/>
</dbReference>
<evidence type="ECO:0000256" key="7">
    <source>
        <dbReference type="ARBA" id="ARBA00022840"/>
    </source>
</evidence>
<dbReference type="SUPFAM" id="SSF55874">
    <property type="entry name" value="ATPase domain of HSP90 chaperone/DNA topoisomerase II/histidine kinase"/>
    <property type="match status" value="1"/>
</dbReference>
<dbReference type="EC" id="2.7.13.3" evidence="2"/>
<comment type="catalytic activity">
    <reaction evidence="1">
        <text>ATP + protein L-histidine = ADP + protein N-phospho-L-histidine.</text>
        <dbReference type="EC" id="2.7.13.3"/>
    </reaction>
</comment>
<organism evidence="11 12">
    <name type="scientific">Metapseudomonas furukawaii</name>
    <name type="common">Pseudomonas furukawaii</name>
    <dbReference type="NCBI Taxonomy" id="1149133"/>
    <lineage>
        <taxon>Bacteria</taxon>
        <taxon>Pseudomonadati</taxon>
        <taxon>Pseudomonadota</taxon>
        <taxon>Gammaproteobacteria</taxon>
        <taxon>Pseudomonadales</taxon>
        <taxon>Pseudomonadaceae</taxon>
        <taxon>Metapseudomonas</taxon>
    </lineage>
</organism>
<dbReference type="RefSeq" id="WP_003452660.1">
    <property type="nucleotide sequence ID" value="NZ_AJMR01000177.1"/>
</dbReference>
<dbReference type="PANTHER" id="PTHR43065:SF10">
    <property type="entry name" value="PEROXIDE STRESS-ACTIVATED HISTIDINE KINASE MAK3"/>
    <property type="match status" value="1"/>
</dbReference>
<keyword evidence="6 11" id="KW-0418">Kinase</keyword>
<proteinExistence type="predicted"/>
<feature type="transmembrane region" description="Helical" evidence="9">
    <location>
        <begin position="12"/>
        <end position="39"/>
    </location>
</feature>
<dbReference type="SMART" id="SM00388">
    <property type="entry name" value="HisKA"/>
    <property type="match status" value="1"/>
</dbReference>
<dbReference type="Gene3D" id="1.10.287.130">
    <property type="match status" value="1"/>
</dbReference>
<dbReference type="InterPro" id="IPR003661">
    <property type="entry name" value="HisK_dim/P_dom"/>
</dbReference>
<evidence type="ECO:0000256" key="5">
    <source>
        <dbReference type="ARBA" id="ARBA00022741"/>
    </source>
</evidence>
<dbReference type="Proteomes" id="UP000218554">
    <property type="component" value="Chromosome"/>
</dbReference>
<keyword evidence="9" id="KW-0472">Membrane</keyword>
<evidence type="ECO:0000256" key="2">
    <source>
        <dbReference type="ARBA" id="ARBA00012438"/>
    </source>
</evidence>
<evidence type="ECO:0000256" key="8">
    <source>
        <dbReference type="ARBA" id="ARBA00023012"/>
    </source>
</evidence>
<evidence type="ECO:0000313" key="11">
    <source>
        <dbReference type="EMBL" id="BAU76690.1"/>
    </source>
</evidence>
<dbReference type="SMART" id="SM00387">
    <property type="entry name" value="HATPase_c"/>
    <property type="match status" value="1"/>
</dbReference>
<evidence type="ECO:0000256" key="4">
    <source>
        <dbReference type="ARBA" id="ARBA00022679"/>
    </source>
</evidence>
<keyword evidence="4" id="KW-0808">Transferase</keyword>
<dbReference type="CDD" id="cd00082">
    <property type="entry name" value="HisKA"/>
    <property type="match status" value="1"/>
</dbReference>
<evidence type="ECO:0000259" key="10">
    <source>
        <dbReference type="PROSITE" id="PS50109"/>
    </source>
</evidence>